<reference evidence="2" key="1">
    <citation type="journal article" date="2019" name="Int. J. Syst. Evol. Microbiol.">
        <title>The Global Catalogue of Microorganisms (GCM) 10K type strain sequencing project: providing services to taxonomists for standard genome sequencing and annotation.</title>
        <authorList>
            <consortium name="The Broad Institute Genomics Platform"/>
            <consortium name="The Broad Institute Genome Sequencing Center for Infectious Disease"/>
            <person name="Wu L."/>
            <person name="Ma J."/>
        </authorList>
    </citation>
    <scope>NUCLEOTIDE SEQUENCE [LARGE SCALE GENOMIC DNA]</scope>
    <source>
        <strain evidence="2">CGMCC 1.16031</strain>
    </source>
</reference>
<protein>
    <submittedName>
        <fullName evidence="1">YfcL family protein</fullName>
    </submittedName>
</protein>
<comment type="caution">
    <text evidence="1">The sequence shown here is derived from an EMBL/GenBank/DDBJ whole genome shotgun (WGS) entry which is preliminary data.</text>
</comment>
<dbReference type="RefSeq" id="WP_254426576.1">
    <property type="nucleotide sequence ID" value="NZ_JBHSUS010000001.1"/>
</dbReference>
<organism evidence="1 2">
    <name type="scientific">Pseudobowmanella zhangzhouensis</name>
    <dbReference type="NCBI Taxonomy" id="1537679"/>
    <lineage>
        <taxon>Bacteria</taxon>
        <taxon>Pseudomonadati</taxon>
        <taxon>Pseudomonadota</taxon>
        <taxon>Gammaproteobacteria</taxon>
        <taxon>Alteromonadales</taxon>
        <taxon>Alteromonadaceae</taxon>
    </lineage>
</organism>
<dbReference type="Proteomes" id="UP001596364">
    <property type="component" value="Unassembled WGS sequence"/>
</dbReference>
<sequence length="89" mass="9876">MNFEQYCAAIEAAFDATVEQGSDDELFMAGYLHGHFSLVVARCELDASLTITALQSAMQESLQQAFEKGELDGDDQQQVQRFWLGLQPA</sequence>
<proteinExistence type="predicted"/>
<gene>
    <name evidence="1" type="ORF">ACFP85_10140</name>
</gene>
<dbReference type="Pfam" id="PF08891">
    <property type="entry name" value="YfcL"/>
    <property type="match status" value="1"/>
</dbReference>
<dbReference type="InterPro" id="IPR014987">
    <property type="entry name" value="UPF_YfcL"/>
</dbReference>
<evidence type="ECO:0000313" key="1">
    <source>
        <dbReference type="EMBL" id="MFC6440505.1"/>
    </source>
</evidence>
<accession>A0ABW1XKK5</accession>
<evidence type="ECO:0000313" key="2">
    <source>
        <dbReference type="Proteomes" id="UP001596364"/>
    </source>
</evidence>
<keyword evidence="2" id="KW-1185">Reference proteome</keyword>
<dbReference type="EMBL" id="JBHSUS010000001">
    <property type="protein sequence ID" value="MFC6440505.1"/>
    <property type="molecule type" value="Genomic_DNA"/>
</dbReference>
<name>A0ABW1XKK5_9ALTE</name>